<evidence type="ECO:0000259" key="1">
    <source>
        <dbReference type="Pfam" id="PF12680"/>
    </source>
</evidence>
<dbReference type="Pfam" id="PF12680">
    <property type="entry name" value="SnoaL_2"/>
    <property type="match status" value="1"/>
</dbReference>
<dbReference type="Gene3D" id="3.10.450.50">
    <property type="match status" value="1"/>
</dbReference>
<proteinExistence type="predicted"/>
<reference evidence="2 3" key="1">
    <citation type="submission" date="2020-03" db="EMBL/GenBank/DDBJ databases">
        <title>Draft genome sequence of environmentally isolated violet-colored cultures.</title>
        <authorList>
            <person name="Wilson H.S."/>
        </authorList>
    </citation>
    <scope>NUCLEOTIDE SEQUENCE [LARGE SCALE GENOMIC DNA]</scope>
    <source>
        <strain evidence="2 3">HSC-16F04</strain>
    </source>
</reference>
<sequence length="126" mass="13713">MQSLSPADVIQRQLDAYNAKDVDAWLATYAADAQQFALHGGLLAAGHAAIRSRVLIRFAEPDLHAELLQRTVMGPVVVDYERITRNFPEGKGTVEMLCVYEVADGLIQKASFAFGEQVVTVPALAL</sequence>
<name>A0ABX0KLH8_9NEIS</name>
<keyword evidence="3" id="KW-1185">Reference proteome</keyword>
<evidence type="ECO:0000313" key="3">
    <source>
        <dbReference type="Proteomes" id="UP000712570"/>
    </source>
</evidence>
<protein>
    <submittedName>
        <fullName evidence="2">SnoaL-like domain-containing protein</fullName>
    </submittedName>
</protein>
<feature type="domain" description="SnoaL-like" evidence="1">
    <location>
        <begin position="10"/>
        <end position="108"/>
    </location>
</feature>
<evidence type="ECO:0000313" key="2">
    <source>
        <dbReference type="EMBL" id="NHQ85028.1"/>
    </source>
</evidence>
<dbReference type="SUPFAM" id="SSF54427">
    <property type="entry name" value="NTF2-like"/>
    <property type="match status" value="1"/>
</dbReference>
<accession>A0ABX0KLH8</accession>
<dbReference type="EMBL" id="JAAOLX010000001">
    <property type="protein sequence ID" value="NHQ85028.1"/>
    <property type="molecule type" value="Genomic_DNA"/>
</dbReference>
<dbReference type="InterPro" id="IPR008317">
    <property type="entry name" value="UCP030561"/>
</dbReference>
<dbReference type="PIRSF" id="PIRSF030561">
    <property type="entry name" value="UCP030561"/>
    <property type="match status" value="1"/>
</dbReference>
<organism evidence="2 3">
    <name type="scientific">Iodobacter violaceini</name>
    <dbReference type="NCBI Taxonomy" id="3044271"/>
    <lineage>
        <taxon>Bacteria</taxon>
        <taxon>Pseudomonadati</taxon>
        <taxon>Pseudomonadota</taxon>
        <taxon>Betaproteobacteria</taxon>
        <taxon>Neisseriales</taxon>
        <taxon>Chitinibacteraceae</taxon>
        <taxon>Iodobacter</taxon>
    </lineage>
</organism>
<dbReference type="RefSeq" id="WP_166821711.1">
    <property type="nucleotide sequence ID" value="NZ_JAAOLX010000001.1"/>
</dbReference>
<dbReference type="InterPro" id="IPR032710">
    <property type="entry name" value="NTF2-like_dom_sf"/>
</dbReference>
<gene>
    <name evidence="2" type="ORF">HA050_02750</name>
</gene>
<dbReference type="Proteomes" id="UP000712570">
    <property type="component" value="Unassembled WGS sequence"/>
</dbReference>
<comment type="caution">
    <text evidence="2">The sequence shown here is derived from an EMBL/GenBank/DDBJ whole genome shotgun (WGS) entry which is preliminary data.</text>
</comment>
<dbReference type="InterPro" id="IPR037401">
    <property type="entry name" value="SnoaL-like"/>
</dbReference>